<dbReference type="VEuPathDB" id="FungiDB:PPTG_16406"/>
<feature type="compositionally biased region" description="Basic and acidic residues" evidence="1">
    <location>
        <begin position="95"/>
        <end position="109"/>
    </location>
</feature>
<reference evidence="3" key="2">
    <citation type="submission" date="2013-11" db="EMBL/GenBank/DDBJ databases">
        <title>The Genome Sequence of Phytophthora parasitica CJ05E6.</title>
        <authorList>
            <consortium name="The Broad Institute Genomics Platform"/>
            <person name="Russ C."/>
            <person name="Tyler B."/>
            <person name="Panabieres F."/>
            <person name="Shan W."/>
            <person name="Tripathy S."/>
            <person name="Grunwald N."/>
            <person name="Machado M."/>
            <person name="Johnson C.S."/>
            <person name="Arredondo F."/>
            <person name="Hong C."/>
            <person name="Coffey M."/>
            <person name="Young S.K."/>
            <person name="Zeng Q."/>
            <person name="Gargeya S."/>
            <person name="Fitzgerald M."/>
            <person name="Abouelleil A."/>
            <person name="Alvarado L."/>
            <person name="Chapman S.B."/>
            <person name="Gainer-Dewar J."/>
            <person name="Goldberg J."/>
            <person name="Griggs A."/>
            <person name="Gujja S."/>
            <person name="Hansen M."/>
            <person name="Howarth C."/>
            <person name="Imamovic A."/>
            <person name="Ireland A."/>
            <person name="Larimer J."/>
            <person name="McCowan C."/>
            <person name="Murphy C."/>
            <person name="Pearson M."/>
            <person name="Poon T.W."/>
            <person name="Priest M."/>
            <person name="Roberts A."/>
            <person name="Saif S."/>
            <person name="Shea T."/>
            <person name="Sykes S."/>
            <person name="Wortman J."/>
            <person name="Nusbaum C."/>
            <person name="Birren B."/>
        </authorList>
    </citation>
    <scope>NUCLEOTIDE SEQUENCE [LARGE SCALE GENOMIC DNA]</scope>
    <source>
        <strain evidence="3">CJ05E6</strain>
    </source>
</reference>
<dbReference type="Proteomes" id="UP000053864">
    <property type="component" value="Unassembled WGS sequence"/>
</dbReference>
<gene>
    <name evidence="2" type="ORF">L915_11454</name>
    <name evidence="3" type="ORF">L916_11366</name>
</gene>
<feature type="compositionally biased region" description="Basic and acidic residues" evidence="1">
    <location>
        <begin position="217"/>
        <end position="235"/>
    </location>
</feature>
<feature type="region of interest" description="Disordered" evidence="1">
    <location>
        <begin position="95"/>
        <end position="235"/>
    </location>
</feature>
<dbReference type="EMBL" id="KI687033">
    <property type="protein sequence ID" value="ETK83301.1"/>
    <property type="molecule type" value="Genomic_DNA"/>
</dbReference>
<feature type="compositionally biased region" description="Basic and acidic residues" evidence="1">
    <location>
        <begin position="177"/>
        <end position="192"/>
    </location>
</feature>
<dbReference type="AlphaFoldDB" id="W2GM10"/>
<name>W2GM10_PHYNI</name>
<feature type="compositionally biased region" description="Basic and acidic residues" evidence="1">
    <location>
        <begin position="130"/>
        <end position="151"/>
    </location>
</feature>
<evidence type="ECO:0000256" key="1">
    <source>
        <dbReference type="SAM" id="MobiDB-lite"/>
    </source>
</evidence>
<sequence>MSDVETSRFPTVVEEESRVVDTVKCEKDETKRDEVTVAACVMRCLRIGKDDVFNDWKTDMKRAAAVKDSEQAARYAATVRPAVALARYVRADKRNGMRQNEEGNMRDVGDGAGRQGGARRSGEGAILRSSDVHIGDSGEARDGNSVEHDGDGASSAGEGASVNVVNNDDDANLTSTECEKDKDHEYDVEQARGVRQLAKHQKKRERVKRKSAVRQAVAREDRRQEAVVLESPHEL</sequence>
<dbReference type="Proteomes" id="UP000053236">
    <property type="component" value="Unassembled WGS sequence"/>
</dbReference>
<accession>W2GM10</accession>
<dbReference type="EMBL" id="KI673715">
    <property type="protein sequence ID" value="ETL36700.1"/>
    <property type="molecule type" value="Genomic_DNA"/>
</dbReference>
<feature type="compositionally biased region" description="Low complexity" evidence="1">
    <location>
        <begin position="152"/>
        <end position="166"/>
    </location>
</feature>
<evidence type="ECO:0000313" key="3">
    <source>
        <dbReference type="EMBL" id="ETL36700.1"/>
    </source>
</evidence>
<feature type="compositionally biased region" description="Basic residues" evidence="1">
    <location>
        <begin position="197"/>
        <end position="212"/>
    </location>
</feature>
<reference evidence="2" key="1">
    <citation type="submission" date="2013-11" db="EMBL/GenBank/DDBJ databases">
        <title>The Genome Sequence of Phytophthora parasitica CJ02B3.</title>
        <authorList>
            <consortium name="The Broad Institute Genomics Platform"/>
            <person name="Russ C."/>
            <person name="Tyler B."/>
            <person name="Panabieres F."/>
            <person name="Shan W."/>
            <person name="Tripathy S."/>
            <person name="Grunwald N."/>
            <person name="Machado M."/>
            <person name="Johnson C.S."/>
            <person name="Arredondo F."/>
            <person name="Hong C."/>
            <person name="Coffey M."/>
            <person name="Young S.K."/>
            <person name="Zeng Q."/>
            <person name="Gargeya S."/>
            <person name="Fitzgerald M."/>
            <person name="Abouelleil A."/>
            <person name="Alvarado L."/>
            <person name="Chapman S.B."/>
            <person name="Gainer-Dewar J."/>
            <person name="Goldberg J."/>
            <person name="Griggs A."/>
            <person name="Gujja S."/>
            <person name="Hansen M."/>
            <person name="Howarth C."/>
            <person name="Imamovic A."/>
            <person name="Ireland A."/>
            <person name="Larimer J."/>
            <person name="McCowan C."/>
            <person name="Murphy C."/>
            <person name="Pearson M."/>
            <person name="Poon T.W."/>
            <person name="Priest M."/>
            <person name="Roberts A."/>
            <person name="Saif S."/>
            <person name="Shea T."/>
            <person name="Sykes S."/>
            <person name="Wortman J."/>
            <person name="Nusbaum C."/>
            <person name="Birren B."/>
        </authorList>
    </citation>
    <scope>NUCLEOTIDE SEQUENCE [LARGE SCALE GENOMIC DNA]</scope>
    <source>
        <strain evidence="2">CJ02B3</strain>
    </source>
</reference>
<evidence type="ECO:0000313" key="2">
    <source>
        <dbReference type="EMBL" id="ETK83301.1"/>
    </source>
</evidence>
<proteinExistence type="predicted"/>
<protein>
    <submittedName>
        <fullName evidence="2">Uncharacterized protein</fullName>
    </submittedName>
</protein>
<organism evidence="2">
    <name type="scientific">Phytophthora nicotianae</name>
    <name type="common">Potato buckeye rot agent</name>
    <name type="synonym">Phytophthora parasitica</name>
    <dbReference type="NCBI Taxonomy" id="4792"/>
    <lineage>
        <taxon>Eukaryota</taxon>
        <taxon>Sar</taxon>
        <taxon>Stramenopiles</taxon>
        <taxon>Oomycota</taxon>
        <taxon>Peronosporomycetes</taxon>
        <taxon>Peronosporales</taxon>
        <taxon>Peronosporaceae</taxon>
        <taxon>Phytophthora</taxon>
    </lineage>
</organism>